<sequence>MAPDLNDTYIKDLSRKPDCIKEEIVEKFYHLSKDGDLLEVTEYLLSGSEYHYYIGITRLGCFTDDYYRSRSLEMFDSGYNEQEIIQHLIDLDMHDPDEDELVGRIAYNDFNFYDCGIQKTGKQIKGAFISPDYQAAGLGRSIYRRLVLKHDHIICDNIQSVAGGTLWASGIISLADVGIYDTIRHKFVDVLTEGGIGVYGVKPWSATHLSMSELSRWEPNSISHECCNHIVNIISKDKLHN</sequence>
<comment type="caution">
    <text evidence="1">The sequence shown here is derived from an EMBL/GenBank/DDBJ whole genome shotgun (WGS) entry which is preliminary data.</text>
</comment>
<dbReference type="AlphaFoldDB" id="A0A4R4IUA4"/>
<evidence type="ECO:0000313" key="2">
    <source>
        <dbReference type="Proteomes" id="UP000295550"/>
    </source>
</evidence>
<name>A0A4R4IUA4_PHOLU</name>
<protein>
    <submittedName>
        <fullName evidence="1">Uncharacterized protein</fullName>
    </submittedName>
</protein>
<accession>A0A4R4IUA4</accession>
<gene>
    <name evidence="1" type="ORF">C5468_22995</name>
</gene>
<reference evidence="1 2" key="1">
    <citation type="journal article" date="2019" name="Int. J. Syst. Evol. Microbiol.">
        <title>Photorhabdus khanii subsp. guanajuatensis subsp. nov., isolated from Heterorhabditis atacamensis, and Photorhabdus luminescens subsp. mexicana subsp. nov., isolated from Heterorhabditis mexicana entomopathogenic nematodes.</title>
        <authorList>
            <person name="Machado R.A.R."/>
            <person name="Bruno P."/>
            <person name="Arce C.C.M."/>
            <person name="Liechti N."/>
            <person name="Kohler A."/>
            <person name="Bernal J."/>
            <person name="Bruggmann R."/>
            <person name="Turlings T.C.J."/>
        </authorList>
    </citation>
    <scope>NUCLEOTIDE SEQUENCE [LARGE SCALE GENOMIC DNA]</scope>
    <source>
        <strain evidence="1 2">MEX47-22</strain>
    </source>
</reference>
<evidence type="ECO:0000313" key="1">
    <source>
        <dbReference type="EMBL" id="TDB44101.1"/>
    </source>
</evidence>
<dbReference type="RefSeq" id="WP_132348407.1">
    <property type="nucleotide sequence ID" value="NZ_CAWOLF010000042.1"/>
</dbReference>
<dbReference type="EMBL" id="PUJX01000042">
    <property type="protein sequence ID" value="TDB44101.1"/>
    <property type="molecule type" value="Genomic_DNA"/>
</dbReference>
<proteinExistence type="predicted"/>
<dbReference type="Proteomes" id="UP000295550">
    <property type="component" value="Unassembled WGS sequence"/>
</dbReference>
<organism evidence="1 2">
    <name type="scientific">Photorhabdus luminescens subsp. mexicana</name>
    <dbReference type="NCBI Taxonomy" id="2100167"/>
    <lineage>
        <taxon>Bacteria</taxon>
        <taxon>Pseudomonadati</taxon>
        <taxon>Pseudomonadota</taxon>
        <taxon>Gammaproteobacteria</taxon>
        <taxon>Enterobacterales</taxon>
        <taxon>Morganellaceae</taxon>
        <taxon>Photorhabdus</taxon>
    </lineage>
</organism>